<dbReference type="Proteomes" id="UP000195437">
    <property type="component" value="Chromosome"/>
</dbReference>
<name>A0A1Y0IT60_9BACL</name>
<keyword evidence="4 7" id="KW-0812">Transmembrane</keyword>
<evidence type="ECO:0000256" key="6">
    <source>
        <dbReference type="ARBA" id="ARBA00023136"/>
    </source>
</evidence>
<accession>A0A1Y0IT60</accession>
<dbReference type="InterPro" id="IPR023090">
    <property type="entry name" value="UPF0702_alpha/beta_dom_sf"/>
</dbReference>
<feature type="transmembrane region" description="Helical" evidence="7">
    <location>
        <begin position="46"/>
        <end position="65"/>
    </location>
</feature>
<evidence type="ECO:0000256" key="2">
    <source>
        <dbReference type="ARBA" id="ARBA00006448"/>
    </source>
</evidence>
<keyword evidence="10" id="KW-1185">Reference proteome</keyword>
<comment type="subcellular location">
    <subcellularLocation>
        <location evidence="1">Cell membrane</location>
        <topology evidence="1">Multi-pass membrane protein</topology>
    </subcellularLocation>
</comment>
<dbReference type="GO" id="GO:0005886">
    <property type="term" value="C:plasma membrane"/>
    <property type="evidence" value="ECO:0007669"/>
    <property type="project" value="UniProtKB-SubCell"/>
</dbReference>
<keyword evidence="5 7" id="KW-1133">Transmembrane helix</keyword>
<evidence type="ECO:0000313" key="9">
    <source>
        <dbReference type="EMBL" id="ARU63711.1"/>
    </source>
</evidence>
<keyword evidence="6 7" id="KW-0472">Membrane</keyword>
<evidence type="ECO:0000256" key="5">
    <source>
        <dbReference type="ARBA" id="ARBA00022989"/>
    </source>
</evidence>
<dbReference type="KEGG" id="tum:CBW65_23820"/>
<feature type="transmembrane region" description="Helical" evidence="7">
    <location>
        <begin position="16"/>
        <end position="34"/>
    </location>
</feature>
<organism evidence="9 10">
    <name type="scientific">Tumebacillus avium</name>
    <dbReference type="NCBI Taxonomy" id="1903704"/>
    <lineage>
        <taxon>Bacteria</taxon>
        <taxon>Bacillati</taxon>
        <taxon>Bacillota</taxon>
        <taxon>Bacilli</taxon>
        <taxon>Bacillales</taxon>
        <taxon>Alicyclobacillaceae</taxon>
        <taxon>Tumebacillus</taxon>
    </lineage>
</organism>
<dbReference type="PANTHER" id="PTHR34582">
    <property type="entry name" value="UPF0702 TRANSMEMBRANE PROTEIN YCAP"/>
    <property type="match status" value="1"/>
</dbReference>
<dbReference type="InterPro" id="IPR007353">
    <property type="entry name" value="DUF421"/>
</dbReference>
<sequence>MCERCVRKEGTGVEHFWGLLLRITLFYFVTLASMRLMGKREIGKLSIFDLVISIMIAEVSATALMDHEITIGEGMLIIGTLVLLQIGMSWLTLKSISLRNLVDGRPTLLIANGKIRDDEMRRTRYSLSDLMTQLRDKNVASVSDVEFAILETTGKLSVFPKAEKRPLTAEDIGLAVPRTGLPLPLIVDGYVMDENLEKIGKTRFWLKNELQKAGLREFKKVFYCSIDNQGQIYVDTYDDK</sequence>
<dbReference type="Pfam" id="PF04239">
    <property type="entry name" value="DUF421"/>
    <property type="match status" value="1"/>
</dbReference>
<feature type="domain" description="YetF C-terminal" evidence="8">
    <location>
        <begin position="94"/>
        <end position="226"/>
    </location>
</feature>
<evidence type="ECO:0000256" key="3">
    <source>
        <dbReference type="ARBA" id="ARBA00022475"/>
    </source>
</evidence>
<evidence type="ECO:0000313" key="10">
    <source>
        <dbReference type="Proteomes" id="UP000195437"/>
    </source>
</evidence>
<feature type="transmembrane region" description="Helical" evidence="7">
    <location>
        <begin position="71"/>
        <end position="93"/>
    </location>
</feature>
<comment type="similarity">
    <text evidence="2">Belongs to the UPF0702 family.</text>
</comment>
<evidence type="ECO:0000256" key="1">
    <source>
        <dbReference type="ARBA" id="ARBA00004651"/>
    </source>
</evidence>
<gene>
    <name evidence="9" type="ORF">CBW65_23820</name>
</gene>
<keyword evidence="3" id="KW-1003">Cell membrane</keyword>
<evidence type="ECO:0000256" key="4">
    <source>
        <dbReference type="ARBA" id="ARBA00022692"/>
    </source>
</evidence>
<proteinExistence type="inferred from homology"/>
<dbReference type="Gene3D" id="3.30.240.20">
    <property type="entry name" value="bsu07140 like domains"/>
    <property type="match status" value="2"/>
</dbReference>
<dbReference type="AlphaFoldDB" id="A0A1Y0IT60"/>
<dbReference type="EMBL" id="CP021434">
    <property type="protein sequence ID" value="ARU63711.1"/>
    <property type="molecule type" value="Genomic_DNA"/>
</dbReference>
<dbReference type="OrthoDB" id="9778331at2"/>
<reference evidence="10" key="1">
    <citation type="submission" date="2017-05" db="EMBL/GenBank/DDBJ databases">
        <authorList>
            <person name="Sung H."/>
        </authorList>
    </citation>
    <scope>NUCLEOTIDE SEQUENCE [LARGE SCALE GENOMIC DNA]</scope>
    <source>
        <strain evidence="10">AR23208</strain>
    </source>
</reference>
<evidence type="ECO:0000259" key="8">
    <source>
        <dbReference type="Pfam" id="PF04239"/>
    </source>
</evidence>
<evidence type="ECO:0000256" key="7">
    <source>
        <dbReference type="SAM" id="Phobius"/>
    </source>
</evidence>
<protein>
    <recommendedName>
        <fullName evidence="8">YetF C-terminal domain-containing protein</fullName>
    </recommendedName>
</protein>
<dbReference type="PANTHER" id="PTHR34582:SF6">
    <property type="entry name" value="UPF0702 TRANSMEMBRANE PROTEIN YCAP"/>
    <property type="match status" value="1"/>
</dbReference>